<evidence type="ECO:0000313" key="3">
    <source>
        <dbReference type="Proteomes" id="UP001519292"/>
    </source>
</evidence>
<proteinExistence type="predicted"/>
<keyword evidence="2" id="KW-0413">Isomerase</keyword>
<dbReference type="Gene3D" id="3.40.30.10">
    <property type="entry name" value="Glutaredoxin"/>
    <property type="match status" value="1"/>
</dbReference>
<dbReference type="EMBL" id="JAGGLU010000009">
    <property type="protein sequence ID" value="MBP2058391.1"/>
    <property type="molecule type" value="Genomic_DNA"/>
</dbReference>
<evidence type="ECO:0000259" key="1">
    <source>
        <dbReference type="Pfam" id="PF01323"/>
    </source>
</evidence>
<sequence length="214" mass="24296">MEITYWSDFACPFCYIGSTRLKRALKDLGMEGTKLEFKSFQLDPEAPEETKDKYLNHFTHGIKELEPRAKKQMTNIANMAKEEGLEFNIFDVVPVNTMSAHRLFKLAENKYSADVADNLIHRFYHIYFVEGKSIADNQVLKAAALASGLSETDIDEVLTSDKFEDEVLEDRKELEAFGVNGVPFFVINNKYAISGAQPYDVFINALKKISAEES</sequence>
<dbReference type="InterPro" id="IPR036249">
    <property type="entry name" value="Thioredoxin-like_sf"/>
</dbReference>
<dbReference type="Proteomes" id="UP001519292">
    <property type="component" value="Unassembled WGS sequence"/>
</dbReference>
<protein>
    <submittedName>
        <fullName evidence="2">DsbA family dithiol-disulfide isomerase</fullName>
    </submittedName>
</protein>
<dbReference type="Pfam" id="PF01323">
    <property type="entry name" value="DSBA"/>
    <property type="match status" value="1"/>
</dbReference>
<dbReference type="PANTHER" id="PTHR13887">
    <property type="entry name" value="GLUTATHIONE S-TRANSFERASE KAPPA"/>
    <property type="match status" value="1"/>
</dbReference>
<name>A0ABS4MFC9_9LACO</name>
<keyword evidence="3" id="KW-1185">Reference proteome</keyword>
<organism evidence="2 3">
    <name type="scientific">Lactobacillus colini</name>
    <dbReference type="NCBI Taxonomy" id="1819254"/>
    <lineage>
        <taxon>Bacteria</taxon>
        <taxon>Bacillati</taxon>
        <taxon>Bacillota</taxon>
        <taxon>Bacilli</taxon>
        <taxon>Lactobacillales</taxon>
        <taxon>Lactobacillaceae</taxon>
        <taxon>Lactobacillus</taxon>
    </lineage>
</organism>
<dbReference type="SUPFAM" id="SSF52833">
    <property type="entry name" value="Thioredoxin-like"/>
    <property type="match status" value="1"/>
</dbReference>
<dbReference type="CDD" id="cd03024">
    <property type="entry name" value="DsbA_FrnE"/>
    <property type="match status" value="1"/>
</dbReference>
<dbReference type="RefSeq" id="WP_209687131.1">
    <property type="nucleotide sequence ID" value="NZ_JAGGLU010000009.1"/>
</dbReference>
<dbReference type="GO" id="GO:0016853">
    <property type="term" value="F:isomerase activity"/>
    <property type="evidence" value="ECO:0007669"/>
    <property type="project" value="UniProtKB-KW"/>
</dbReference>
<reference evidence="2 3" key="1">
    <citation type="submission" date="2021-03" db="EMBL/GenBank/DDBJ databases">
        <title>Genomic Encyclopedia of Type Strains, Phase IV (KMG-IV): sequencing the most valuable type-strain genomes for metagenomic binning, comparative biology and taxonomic classification.</title>
        <authorList>
            <person name="Goeker M."/>
        </authorList>
    </citation>
    <scope>NUCLEOTIDE SEQUENCE [LARGE SCALE GENOMIC DNA]</scope>
    <source>
        <strain evidence="2 3">DSM 101872</strain>
    </source>
</reference>
<evidence type="ECO:0000313" key="2">
    <source>
        <dbReference type="EMBL" id="MBP2058391.1"/>
    </source>
</evidence>
<comment type="caution">
    <text evidence="2">The sequence shown here is derived from an EMBL/GenBank/DDBJ whole genome shotgun (WGS) entry which is preliminary data.</text>
</comment>
<dbReference type="PANTHER" id="PTHR13887:SF41">
    <property type="entry name" value="THIOREDOXIN SUPERFAMILY PROTEIN"/>
    <property type="match status" value="1"/>
</dbReference>
<accession>A0ABS4MFC9</accession>
<feature type="domain" description="DSBA-like thioredoxin" evidence="1">
    <location>
        <begin position="3"/>
        <end position="206"/>
    </location>
</feature>
<gene>
    <name evidence="2" type="ORF">J2Z60_001570</name>
</gene>
<dbReference type="InterPro" id="IPR001853">
    <property type="entry name" value="DSBA-like_thioredoxin_dom"/>
</dbReference>